<reference evidence="1 2" key="1">
    <citation type="submission" date="2022-10" db="EMBL/GenBank/DDBJ databases">
        <title>Identification of biosynthetic pathway for the production of the potent trypsin inhibitor radiosumin.</title>
        <authorList>
            <person name="Fewer D.P."/>
            <person name="Delbaje E."/>
            <person name="Ouyang X."/>
            <person name="Agostino P.D."/>
            <person name="Wahlsten M."/>
            <person name="Jokela J."/>
            <person name="Permi P."/>
            <person name="Haapaniemi E."/>
            <person name="Koistinen H."/>
        </authorList>
    </citation>
    <scope>NUCLEOTIDE SEQUENCE [LARGE SCALE GENOMIC DNA]</scope>
    <source>
        <strain evidence="1 2">NIES-515</strain>
    </source>
</reference>
<dbReference type="Proteomes" id="UP001526143">
    <property type="component" value="Unassembled WGS sequence"/>
</dbReference>
<gene>
    <name evidence="1" type="ORF">OGM63_27080</name>
</gene>
<sequence length="233" mass="26862">MIPKLEFEEIATVLIANNHNLTIPSLDFLQSSGVIPSDWKLVKTPVINSQMTEVEFTNDIIISVNLNKVIFSQTIEPKAPNNLQILTLVHKYIAALPNINYQSIEINPSCFFTFDNDGETEINHYIVTKLLSPRNWHELSNKPVKATLNLAYTLERGEFNLKIDDVQLRQPNNTPQSGVLFSGNFPYEINEDTSLEQQQHLYQLLDNWQHDLNTFREIVNQRFLNRDEHSSVL</sequence>
<accession>A0ABT3B715</accession>
<organism evidence="1 2">
    <name type="scientific">Plectonema radiosum NIES-515</name>
    <dbReference type="NCBI Taxonomy" id="2986073"/>
    <lineage>
        <taxon>Bacteria</taxon>
        <taxon>Bacillati</taxon>
        <taxon>Cyanobacteriota</taxon>
        <taxon>Cyanophyceae</taxon>
        <taxon>Oscillatoriophycideae</taxon>
        <taxon>Oscillatoriales</taxon>
        <taxon>Microcoleaceae</taxon>
        <taxon>Plectonema</taxon>
    </lineage>
</organism>
<dbReference type="RefSeq" id="WP_263748821.1">
    <property type="nucleotide sequence ID" value="NZ_JAOWRF010000386.1"/>
</dbReference>
<dbReference type="EMBL" id="JAOWRF010000386">
    <property type="protein sequence ID" value="MCV3217129.1"/>
    <property type="molecule type" value="Genomic_DNA"/>
</dbReference>
<comment type="caution">
    <text evidence="1">The sequence shown here is derived from an EMBL/GenBank/DDBJ whole genome shotgun (WGS) entry which is preliminary data.</text>
</comment>
<protein>
    <submittedName>
        <fullName evidence="1">Uncharacterized protein</fullName>
    </submittedName>
</protein>
<evidence type="ECO:0000313" key="2">
    <source>
        <dbReference type="Proteomes" id="UP001526143"/>
    </source>
</evidence>
<name>A0ABT3B715_9CYAN</name>
<proteinExistence type="predicted"/>
<keyword evidence="2" id="KW-1185">Reference proteome</keyword>
<evidence type="ECO:0000313" key="1">
    <source>
        <dbReference type="EMBL" id="MCV3217129.1"/>
    </source>
</evidence>